<dbReference type="PANTHER" id="PTHR30487:SF0">
    <property type="entry name" value="PREPILIN LEADER PEPTIDASE_N-METHYLTRANSFERASE-RELATED"/>
    <property type="match status" value="1"/>
</dbReference>
<feature type="domain" description="Prepilin type IV endopeptidase peptidase" evidence="4">
    <location>
        <begin position="97"/>
        <end position="208"/>
    </location>
</feature>
<dbReference type="GO" id="GO:0006465">
    <property type="term" value="P:signal peptide processing"/>
    <property type="evidence" value="ECO:0007669"/>
    <property type="project" value="TreeGrafter"/>
</dbReference>
<feature type="transmembrane region" description="Helical" evidence="3">
    <location>
        <begin position="64"/>
        <end position="85"/>
    </location>
</feature>
<dbReference type="Pfam" id="PF01478">
    <property type="entry name" value="Peptidase_A24"/>
    <property type="match status" value="1"/>
</dbReference>
<keyword evidence="6" id="KW-1185">Reference proteome</keyword>
<dbReference type="InterPro" id="IPR000045">
    <property type="entry name" value="Prepilin_IV_endopep_pep"/>
</dbReference>
<accession>A0A3A9ZF26</accession>
<feature type="transmembrane region" description="Helical" evidence="3">
    <location>
        <begin position="149"/>
        <end position="171"/>
    </location>
</feature>
<organism evidence="5 6">
    <name type="scientific">Streptomyces hoynatensis</name>
    <dbReference type="NCBI Taxonomy" id="1141874"/>
    <lineage>
        <taxon>Bacteria</taxon>
        <taxon>Bacillati</taxon>
        <taxon>Actinomycetota</taxon>
        <taxon>Actinomycetes</taxon>
        <taxon>Kitasatosporales</taxon>
        <taxon>Streptomycetaceae</taxon>
        <taxon>Streptomyces</taxon>
    </lineage>
</organism>
<feature type="transmembrane region" description="Helical" evidence="3">
    <location>
        <begin position="118"/>
        <end position="137"/>
    </location>
</feature>
<dbReference type="PRINTS" id="PR00864">
    <property type="entry name" value="PREPILNPTASE"/>
</dbReference>
<dbReference type="Gene3D" id="1.20.120.1220">
    <property type="match status" value="1"/>
</dbReference>
<reference evidence="5 6" key="1">
    <citation type="journal article" date="2014" name="Int. J. Syst. Evol. Microbiol.">
        <title>Streptomyces hoynatensis sp. nov., isolated from deep marine sediment.</title>
        <authorList>
            <person name="Veyisoglu A."/>
            <person name="Sahin N."/>
        </authorList>
    </citation>
    <scope>NUCLEOTIDE SEQUENCE [LARGE SCALE GENOMIC DNA]</scope>
    <source>
        <strain evidence="5 6">KCTC 29097</strain>
    </source>
</reference>
<feature type="transmembrane region" description="Helical" evidence="3">
    <location>
        <begin position="92"/>
        <end position="112"/>
    </location>
</feature>
<dbReference type="OrthoDB" id="2087435at2"/>
<keyword evidence="3" id="KW-1133">Transmembrane helix</keyword>
<gene>
    <name evidence="5" type="ORF">D7294_02010</name>
</gene>
<dbReference type="InterPro" id="IPR014032">
    <property type="entry name" value="Peptidase_A24A_bac"/>
</dbReference>
<dbReference type="RefSeq" id="WP_120674712.1">
    <property type="nucleotide sequence ID" value="NZ_RBAL01000001.1"/>
</dbReference>
<keyword evidence="3" id="KW-0472">Membrane</keyword>
<dbReference type="EMBL" id="RBAL01000001">
    <property type="protein sequence ID" value="RKN46991.1"/>
    <property type="molecule type" value="Genomic_DNA"/>
</dbReference>
<dbReference type="GO" id="GO:0005886">
    <property type="term" value="C:plasma membrane"/>
    <property type="evidence" value="ECO:0007669"/>
    <property type="project" value="TreeGrafter"/>
</dbReference>
<sequence length="243" mass="23927">MYPLLIVAAALYGALAGTLLVTPGYRLAVPEGEPWRATCPAGHPLPGGAWIGRLRCASCPGGRVAAGAARSAAVLACCCAALAAAVGPRPELAVWLLAAPVVVLLAVVDLAVQRLPDVLTLPLALALAGGLGLAAAVPGAAGSWPRALLAGPVLGAVYLVLFLVNPAGLGFGDVKLAVPVGVALGWYGWEAVLLGTFAGFLLAAGYGLALVLAGRAGRRTPVPFGPCIALGALAAVLAGGLTV</sequence>
<dbReference type="PANTHER" id="PTHR30487">
    <property type="entry name" value="TYPE 4 PREPILIN-LIKE PROTEINS LEADER PEPTIDE-PROCESSING ENZYME"/>
    <property type="match status" value="1"/>
</dbReference>
<dbReference type="Proteomes" id="UP000272474">
    <property type="component" value="Unassembled WGS sequence"/>
</dbReference>
<feature type="transmembrane region" description="Helical" evidence="3">
    <location>
        <begin position="191"/>
        <end position="212"/>
    </location>
</feature>
<evidence type="ECO:0000256" key="2">
    <source>
        <dbReference type="RuleBase" id="RU003793"/>
    </source>
</evidence>
<evidence type="ECO:0000259" key="4">
    <source>
        <dbReference type="Pfam" id="PF01478"/>
    </source>
</evidence>
<dbReference type="GO" id="GO:0004190">
    <property type="term" value="F:aspartic-type endopeptidase activity"/>
    <property type="evidence" value="ECO:0007669"/>
    <property type="project" value="InterPro"/>
</dbReference>
<comment type="similarity">
    <text evidence="1 2">Belongs to the peptidase A24 family.</text>
</comment>
<dbReference type="AlphaFoldDB" id="A0A3A9ZF26"/>
<evidence type="ECO:0000256" key="3">
    <source>
        <dbReference type="SAM" id="Phobius"/>
    </source>
</evidence>
<proteinExistence type="inferred from homology"/>
<keyword evidence="3" id="KW-0812">Transmembrane</keyword>
<dbReference type="InterPro" id="IPR050882">
    <property type="entry name" value="Prepilin_peptidase/N-MTase"/>
</dbReference>
<evidence type="ECO:0000256" key="1">
    <source>
        <dbReference type="ARBA" id="ARBA00005801"/>
    </source>
</evidence>
<protein>
    <submittedName>
        <fullName evidence="5">Prepilin peptidase</fullName>
    </submittedName>
</protein>
<evidence type="ECO:0000313" key="5">
    <source>
        <dbReference type="EMBL" id="RKN46991.1"/>
    </source>
</evidence>
<comment type="caution">
    <text evidence="5">The sequence shown here is derived from an EMBL/GenBank/DDBJ whole genome shotgun (WGS) entry which is preliminary data.</text>
</comment>
<feature type="transmembrane region" description="Helical" evidence="3">
    <location>
        <begin position="224"/>
        <end position="242"/>
    </location>
</feature>
<name>A0A3A9ZF26_9ACTN</name>
<evidence type="ECO:0000313" key="6">
    <source>
        <dbReference type="Proteomes" id="UP000272474"/>
    </source>
</evidence>